<dbReference type="SUPFAM" id="SSF51197">
    <property type="entry name" value="Clavaminate synthase-like"/>
    <property type="match status" value="1"/>
</dbReference>
<dbReference type="GO" id="GO:0016491">
    <property type="term" value="F:oxidoreductase activity"/>
    <property type="evidence" value="ECO:0007669"/>
    <property type="project" value="UniProtKB-KW"/>
</dbReference>
<feature type="domain" description="Fe2OG dioxygenase" evidence="7">
    <location>
        <begin position="173"/>
        <end position="298"/>
    </location>
</feature>
<evidence type="ECO:0000256" key="1">
    <source>
        <dbReference type="ARBA" id="ARBA00008056"/>
    </source>
</evidence>
<evidence type="ECO:0000313" key="8">
    <source>
        <dbReference type="EMBL" id="KAF4472088.1"/>
    </source>
</evidence>
<evidence type="ECO:0000259" key="7">
    <source>
        <dbReference type="PROSITE" id="PS51471"/>
    </source>
</evidence>
<protein>
    <submittedName>
        <fullName evidence="8">2OG-Fe(II) oxygenase superfamily</fullName>
    </submittedName>
</protein>
<feature type="compositionally biased region" description="Basic and acidic residues" evidence="6">
    <location>
        <begin position="114"/>
        <end position="128"/>
    </location>
</feature>
<dbReference type="OrthoDB" id="288590at2759"/>
<keyword evidence="4 5" id="KW-0408">Iron</keyword>
<dbReference type="AlphaFoldDB" id="A0A8H4LQT6"/>
<dbReference type="PROSITE" id="PS51471">
    <property type="entry name" value="FE2OG_OXY"/>
    <property type="match status" value="1"/>
</dbReference>
<organism evidence="8 9">
    <name type="scientific">Fusarium albosuccineum</name>
    <dbReference type="NCBI Taxonomy" id="1237068"/>
    <lineage>
        <taxon>Eukaryota</taxon>
        <taxon>Fungi</taxon>
        <taxon>Dikarya</taxon>
        <taxon>Ascomycota</taxon>
        <taxon>Pezizomycotina</taxon>
        <taxon>Sordariomycetes</taxon>
        <taxon>Hypocreomycetidae</taxon>
        <taxon>Hypocreales</taxon>
        <taxon>Nectriaceae</taxon>
        <taxon>Fusarium</taxon>
        <taxon>Fusarium decemcellulare species complex</taxon>
    </lineage>
</organism>
<evidence type="ECO:0000256" key="6">
    <source>
        <dbReference type="SAM" id="MobiDB-lite"/>
    </source>
</evidence>
<evidence type="ECO:0000256" key="5">
    <source>
        <dbReference type="RuleBase" id="RU003682"/>
    </source>
</evidence>
<gene>
    <name evidence="8" type="ORF">FALBO_1000</name>
</gene>
<dbReference type="InterPro" id="IPR044861">
    <property type="entry name" value="IPNS-like_FE2OG_OXY"/>
</dbReference>
<dbReference type="GO" id="GO:0046872">
    <property type="term" value="F:metal ion binding"/>
    <property type="evidence" value="ECO:0007669"/>
    <property type="project" value="UniProtKB-KW"/>
</dbReference>
<dbReference type="Pfam" id="PF14226">
    <property type="entry name" value="DIOX_N"/>
    <property type="match status" value="1"/>
</dbReference>
<dbReference type="InterPro" id="IPR026992">
    <property type="entry name" value="DIOX_N"/>
</dbReference>
<dbReference type="PANTHER" id="PTHR10209">
    <property type="entry name" value="OXIDOREDUCTASE, 2OG-FE II OXYGENASE FAMILY PROTEIN"/>
    <property type="match status" value="1"/>
</dbReference>
<keyword evidence="3 5" id="KW-0560">Oxidoreductase</keyword>
<keyword evidence="9" id="KW-1185">Reference proteome</keyword>
<dbReference type="Proteomes" id="UP000554235">
    <property type="component" value="Unassembled WGS sequence"/>
</dbReference>
<dbReference type="InterPro" id="IPR005123">
    <property type="entry name" value="Oxoglu/Fe-dep_dioxygenase_dom"/>
</dbReference>
<keyword evidence="2 5" id="KW-0479">Metal-binding</keyword>
<reference evidence="8 9" key="1">
    <citation type="submission" date="2020-01" db="EMBL/GenBank/DDBJ databases">
        <title>Identification and distribution of gene clusters putatively required for synthesis of sphingolipid metabolism inhibitors in phylogenetically diverse species of the filamentous fungus Fusarium.</title>
        <authorList>
            <person name="Kim H.-S."/>
            <person name="Busman M."/>
            <person name="Brown D.W."/>
            <person name="Divon H."/>
            <person name="Uhlig S."/>
            <person name="Proctor R.H."/>
        </authorList>
    </citation>
    <scope>NUCLEOTIDE SEQUENCE [LARGE SCALE GENOMIC DNA]</scope>
    <source>
        <strain evidence="8 9">NRRL 20459</strain>
    </source>
</reference>
<dbReference type="Gene3D" id="2.60.120.330">
    <property type="entry name" value="B-lactam Antibiotic, Isopenicillin N Synthase, Chain"/>
    <property type="match status" value="2"/>
</dbReference>
<dbReference type="GO" id="GO:0044283">
    <property type="term" value="P:small molecule biosynthetic process"/>
    <property type="evidence" value="ECO:0007669"/>
    <property type="project" value="UniProtKB-ARBA"/>
</dbReference>
<accession>A0A8H4LQT6</accession>
<sequence length="333" mass="37944">MPSAAPHGMTQLVLNSYEGVTHRLVSTKPARDCTMEEIPIIDLDGMYGDLNSRKEVASKLLHAAETIGFFYIKNHRIPEDTISRTVASSKGFFSLPSEKKQQASSQNSSYGYHGLRERQVNPASSRDRKESFSFHYKPEFDPLHKSHLSAVPSKVWDSLPKDDAIWEFQNAPGFQEALMSHWTSYLQLARNLIRVIALGLDLPEDYFDKFTTYPGSDFAVNFTQVTIFTLLWQDEHRGLQVLNNQDEWIYAPPVPGTLVVNIGDFLMRLTNDRLKSTVHRVIQHGKEDRFSIPFFFGFNFDEKLGVLPTCTDEHNPPKYQPSTCGELIAKRLT</sequence>
<comment type="similarity">
    <text evidence="1 5">Belongs to the iron/ascorbate-dependent oxidoreductase family.</text>
</comment>
<dbReference type="Pfam" id="PF03171">
    <property type="entry name" value="2OG-FeII_Oxy"/>
    <property type="match status" value="1"/>
</dbReference>
<dbReference type="PANTHER" id="PTHR10209:SF881">
    <property type="entry name" value="FI07970P-RELATED"/>
    <property type="match status" value="1"/>
</dbReference>
<evidence type="ECO:0000256" key="2">
    <source>
        <dbReference type="ARBA" id="ARBA00022723"/>
    </source>
</evidence>
<name>A0A8H4LQT6_9HYPO</name>
<evidence type="ECO:0000256" key="4">
    <source>
        <dbReference type="ARBA" id="ARBA00023004"/>
    </source>
</evidence>
<dbReference type="EMBL" id="JAADYS010000130">
    <property type="protein sequence ID" value="KAF4472088.1"/>
    <property type="molecule type" value="Genomic_DNA"/>
</dbReference>
<proteinExistence type="inferred from homology"/>
<comment type="caution">
    <text evidence="8">The sequence shown here is derived from an EMBL/GenBank/DDBJ whole genome shotgun (WGS) entry which is preliminary data.</text>
</comment>
<evidence type="ECO:0000256" key="3">
    <source>
        <dbReference type="ARBA" id="ARBA00023002"/>
    </source>
</evidence>
<feature type="region of interest" description="Disordered" evidence="6">
    <location>
        <begin position="97"/>
        <end position="128"/>
    </location>
</feature>
<evidence type="ECO:0000313" key="9">
    <source>
        <dbReference type="Proteomes" id="UP000554235"/>
    </source>
</evidence>
<dbReference type="InterPro" id="IPR027443">
    <property type="entry name" value="IPNS-like_sf"/>
</dbReference>